<reference evidence="2 3" key="1">
    <citation type="submission" date="2018-02" db="EMBL/GenBank/DDBJ databases">
        <title>Acinetobacter baumanii whole genome sequence.</title>
        <authorList>
            <person name="Qasim Z.J."/>
        </authorList>
    </citation>
    <scope>NUCLEOTIDE SEQUENCE [LARGE SCALE GENOMIC DNA]</scope>
    <source>
        <strain evidence="2 3">ZQ8</strain>
    </source>
</reference>
<evidence type="ECO:0000313" key="1">
    <source>
        <dbReference type="EMBL" id="EKU3569926.1"/>
    </source>
</evidence>
<dbReference type="AlphaFoldDB" id="A0AA44XPW1"/>
<dbReference type="Proteomes" id="UP000233757">
    <property type="component" value="Unassembled WGS sequence"/>
</dbReference>
<protein>
    <submittedName>
        <fullName evidence="2">Uncharacterized protein</fullName>
    </submittedName>
</protein>
<dbReference type="EMBL" id="ABFEVW030000026">
    <property type="protein sequence ID" value="EMN1073023.1"/>
    <property type="molecule type" value="Genomic_DNA"/>
</dbReference>
<name>A0AA44XPW1_ACIBA</name>
<dbReference type="EMBL" id="PHJU02000030">
    <property type="protein sequence ID" value="PQL82103.1"/>
    <property type="molecule type" value="Genomic_DNA"/>
</dbReference>
<comment type="caution">
    <text evidence="2">The sequence shown here is derived from an EMBL/GenBank/DDBJ whole genome shotgun (WGS) entry which is preliminary data.</text>
</comment>
<proteinExistence type="predicted"/>
<accession>A0AA44XPW1</accession>
<sequence>MKKIATNQLNLEDIPMNYKWNSFVQFALSFDPRLEMDQWSESDYISPSRLPTESDSIIGLRGYLYHLQRVNNQDINDENTLKFRVEKAYSLLREKLRES</sequence>
<evidence type="ECO:0000313" key="3">
    <source>
        <dbReference type="Proteomes" id="UP000233757"/>
    </source>
</evidence>
<gene>
    <name evidence="2" type="ORF">CV954_013655</name>
    <name evidence="1" type="ORF">MKP18_003383</name>
</gene>
<dbReference type="EMBL" id="ABFEVW020000026">
    <property type="protein sequence ID" value="EKU3569926.1"/>
    <property type="molecule type" value="Genomic_DNA"/>
</dbReference>
<organism evidence="2 3">
    <name type="scientific">Acinetobacter baumannii</name>
    <dbReference type="NCBI Taxonomy" id="470"/>
    <lineage>
        <taxon>Bacteria</taxon>
        <taxon>Pseudomonadati</taxon>
        <taxon>Pseudomonadota</taxon>
        <taxon>Gammaproteobacteria</taxon>
        <taxon>Moraxellales</taxon>
        <taxon>Moraxellaceae</taxon>
        <taxon>Acinetobacter</taxon>
        <taxon>Acinetobacter calcoaceticus/baumannii complex</taxon>
    </lineage>
</organism>
<reference evidence="1" key="2">
    <citation type="submission" date="2023-06" db="EMBL/GenBank/DDBJ databases">
        <authorList>
            <consortium name="Clinical and Environmental Microbiology Branch: Whole genome sequencing antimicrobial resistance pathogens in the healthcare setting"/>
        </authorList>
    </citation>
    <scope>NUCLEOTIDE SEQUENCE</scope>
    <source>
        <strain evidence="1">2021GN-00227</strain>
    </source>
</reference>
<evidence type="ECO:0000313" key="2">
    <source>
        <dbReference type="EMBL" id="PQL82103.1"/>
    </source>
</evidence>
<dbReference type="RefSeq" id="WP_000717399.1">
    <property type="nucleotide sequence ID" value="NZ_CABMHL010000001.1"/>
</dbReference>